<protein>
    <recommendedName>
        <fullName evidence="4">Lipoprotein</fullName>
    </recommendedName>
</protein>
<proteinExistence type="predicted"/>
<dbReference type="Proteomes" id="UP001183586">
    <property type="component" value="Unassembled WGS sequence"/>
</dbReference>
<evidence type="ECO:0000313" key="3">
    <source>
        <dbReference type="Proteomes" id="UP001183586"/>
    </source>
</evidence>
<name>A0ABU2PMG6_9ACTN</name>
<sequence length="163" mass="16788">MSQQRPTEPTVHRTPSRSRRLRAVAAAGALAVLPLAAACGGGGDGGAAAKPSASGAPAAGVVAPAKVEVIAGLAGCTAKIRTEADELREGVCRTPKGDFLITTFPEERLKETWLESASVYGGRYLVGMRWVVSAKPAMLEPLRAKLGGTIRELSGIGPRPDSS</sequence>
<organism evidence="2 3">
    <name type="scientific">Streptomyces dubilierae</name>
    <dbReference type="NCBI Taxonomy" id="3075533"/>
    <lineage>
        <taxon>Bacteria</taxon>
        <taxon>Bacillati</taxon>
        <taxon>Actinomycetota</taxon>
        <taxon>Actinomycetes</taxon>
        <taxon>Kitasatosporales</taxon>
        <taxon>Streptomycetaceae</taxon>
        <taxon>Streptomyces</taxon>
    </lineage>
</organism>
<gene>
    <name evidence="2" type="ORF">RM641_36790</name>
</gene>
<dbReference type="InterPro" id="IPR006311">
    <property type="entry name" value="TAT_signal"/>
</dbReference>
<keyword evidence="1" id="KW-0732">Signal</keyword>
<evidence type="ECO:0000313" key="2">
    <source>
        <dbReference type="EMBL" id="MDT0392986.1"/>
    </source>
</evidence>
<reference evidence="3" key="1">
    <citation type="submission" date="2023-07" db="EMBL/GenBank/DDBJ databases">
        <title>30 novel species of actinomycetes from the DSMZ collection.</title>
        <authorList>
            <person name="Nouioui I."/>
        </authorList>
    </citation>
    <scope>NUCLEOTIDE SEQUENCE [LARGE SCALE GENOMIC DNA]</scope>
    <source>
        <strain evidence="3">DSM 41921</strain>
    </source>
</reference>
<dbReference type="PROSITE" id="PS51318">
    <property type="entry name" value="TAT"/>
    <property type="match status" value="1"/>
</dbReference>
<feature type="signal peptide" evidence="1">
    <location>
        <begin position="1"/>
        <end position="37"/>
    </location>
</feature>
<feature type="chain" id="PRO_5046825333" description="Lipoprotein" evidence="1">
    <location>
        <begin position="38"/>
        <end position="163"/>
    </location>
</feature>
<evidence type="ECO:0008006" key="4">
    <source>
        <dbReference type="Google" id="ProtNLM"/>
    </source>
</evidence>
<comment type="caution">
    <text evidence="2">The sequence shown here is derived from an EMBL/GenBank/DDBJ whole genome shotgun (WGS) entry which is preliminary data.</text>
</comment>
<keyword evidence="3" id="KW-1185">Reference proteome</keyword>
<evidence type="ECO:0000256" key="1">
    <source>
        <dbReference type="SAM" id="SignalP"/>
    </source>
</evidence>
<dbReference type="EMBL" id="JAVREU010000036">
    <property type="protein sequence ID" value="MDT0392986.1"/>
    <property type="molecule type" value="Genomic_DNA"/>
</dbReference>
<accession>A0ABU2PMG6</accession>
<dbReference type="RefSeq" id="WP_311689137.1">
    <property type="nucleotide sequence ID" value="NZ_JAVREU010000036.1"/>
</dbReference>